<name>A0ABW9JJL5_9SPHI</name>
<organism evidence="1 2">
    <name type="scientific">Pedobacter helvus</name>
    <dbReference type="NCBI Taxonomy" id="2563444"/>
    <lineage>
        <taxon>Bacteria</taxon>
        <taxon>Pseudomonadati</taxon>
        <taxon>Bacteroidota</taxon>
        <taxon>Sphingobacteriia</taxon>
        <taxon>Sphingobacteriales</taxon>
        <taxon>Sphingobacteriaceae</taxon>
        <taxon>Pedobacter</taxon>
    </lineage>
</organism>
<dbReference type="EMBL" id="SRMP02000028">
    <property type="protein sequence ID" value="MFN0292609.1"/>
    <property type="molecule type" value="Genomic_DNA"/>
</dbReference>
<sequence length="219" mass="25464">MIKNLLPILLIILTLGCDNSIDSSLINSREKLNSPNKEFTLYRYFIKSSMAFGSGFTVVQIIPFNKNCNYSSRDFLRFGNNYPFWIKWKDRNTISVKCLVQDAGLQKTQPFKREVIQWKDWTIEIEYYSIFSSGLGGEYDCTNYSVDGNEITLKTNKEPLKFKIDDVQISMDDTSINLKHFKTDYFNSKYGLSITSYNLTGDFDENDFIKQQAFIKIPD</sequence>
<dbReference type="RefSeq" id="WP_138731186.1">
    <property type="nucleotide sequence ID" value="NZ_SRMP02000028.1"/>
</dbReference>
<reference evidence="1 2" key="1">
    <citation type="submission" date="2024-12" db="EMBL/GenBank/DDBJ databases">
        <authorList>
            <person name="Hu S."/>
        </authorList>
    </citation>
    <scope>NUCLEOTIDE SEQUENCE [LARGE SCALE GENOMIC DNA]</scope>
    <source>
        <strain evidence="1 2">P-25</strain>
    </source>
</reference>
<evidence type="ECO:0000313" key="2">
    <source>
        <dbReference type="Proteomes" id="UP001517367"/>
    </source>
</evidence>
<dbReference type="PROSITE" id="PS51257">
    <property type="entry name" value="PROKAR_LIPOPROTEIN"/>
    <property type="match status" value="1"/>
</dbReference>
<evidence type="ECO:0008006" key="3">
    <source>
        <dbReference type="Google" id="ProtNLM"/>
    </source>
</evidence>
<comment type="caution">
    <text evidence="1">The sequence shown here is derived from an EMBL/GenBank/DDBJ whole genome shotgun (WGS) entry which is preliminary data.</text>
</comment>
<keyword evidence="2" id="KW-1185">Reference proteome</keyword>
<dbReference type="Proteomes" id="UP001517367">
    <property type="component" value="Unassembled WGS sequence"/>
</dbReference>
<evidence type="ECO:0000313" key="1">
    <source>
        <dbReference type="EMBL" id="MFN0292609.1"/>
    </source>
</evidence>
<proteinExistence type="predicted"/>
<accession>A0ABW9JJL5</accession>
<protein>
    <recommendedName>
        <fullName evidence="3">Lipoprotein</fullName>
    </recommendedName>
</protein>
<gene>
    <name evidence="1" type="ORF">E5L68_014505</name>
</gene>